<sequence>MKDAVLIKSFTNGITLLMREDASLEEILQELAVKFTEAKNFFGSSTMALSMEGREVSEVEEIRILDTIRQNSNVRIACIVGHDEATNKNFIKALQHMEKKLSGGDEGQFYKGTLKNREVIETENSIVILGDVYPGSAVMSGGNIIILGGLYGEAYAGGTGREDCYIVALEMEPERLKIGDFKYKTNAKQSKWGIRPKVQPKIAHLKNGKIVFDPLTKELLGSF</sequence>
<dbReference type="InterPro" id="IPR013033">
    <property type="entry name" value="MinC"/>
</dbReference>
<dbReference type="PANTHER" id="PTHR34108">
    <property type="entry name" value="SEPTUM SITE-DETERMINING PROTEIN MINC"/>
    <property type="match status" value="1"/>
</dbReference>
<evidence type="ECO:0000256" key="2">
    <source>
        <dbReference type="ARBA" id="ARBA00022618"/>
    </source>
</evidence>
<dbReference type="RefSeq" id="WP_154495878.1">
    <property type="nucleotide sequence ID" value="NZ_VUMU01000005.1"/>
</dbReference>
<evidence type="ECO:0000256" key="4">
    <source>
        <dbReference type="ARBA" id="ARBA00023306"/>
    </source>
</evidence>
<dbReference type="InterPro" id="IPR036145">
    <property type="entry name" value="MinC_C_sf"/>
</dbReference>
<dbReference type="PANTHER" id="PTHR34108:SF1">
    <property type="entry name" value="SEPTUM SITE-DETERMINING PROTEIN MINC"/>
    <property type="match status" value="1"/>
</dbReference>
<evidence type="ECO:0000256" key="6">
    <source>
        <dbReference type="HAMAP-Rule" id="MF_00267"/>
    </source>
</evidence>
<dbReference type="InterPro" id="IPR016098">
    <property type="entry name" value="CAP/MinC_C"/>
</dbReference>
<dbReference type="SUPFAM" id="SSF63848">
    <property type="entry name" value="Cell-division inhibitor MinC, C-terminal domain"/>
    <property type="match status" value="1"/>
</dbReference>
<dbReference type="InterPro" id="IPR005526">
    <property type="entry name" value="Septum_form_inhib_MinC_C"/>
</dbReference>
<feature type="domain" description="Septum site-determining protein MinC N-terminal" evidence="8">
    <location>
        <begin position="5"/>
        <end position="79"/>
    </location>
</feature>
<accession>A0A6L5YJ94</accession>
<dbReference type="GO" id="GO:1901891">
    <property type="term" value="P:regulation of cell septum assembly"/>
    <property type="evidence" value="ECO:0007669"/>
    <property type="project" value="InterPro"/>
</dbReference>
<proteinExistence type="inferred from homology"/>
<dbReference type="GO" id="GO:0000917">
    <property type="term" value="P:division septum assembly"/>
    <property type="evidence" value="ECO:0007669"/>
    <property type="project" value="UniProtKB-KW"/>
</dbReference>
<evidence type="ECO:0000313" key="9">
    <source>
        <dbReference type="EMBL" id="MST57737.1"/>
    </source>
</evidence>
<reference evidence="9 10" key="1">
    <citation type="submission" date="2019-08" db="EMBL/GenBank/DDBJ databases">
        <title>In-depth cultivation of the pig gut microbiome towards novel bacterial diversity and tailored functional studies.</title>
        <authorList>
            <person name="Wylensek D."/>
            <person name="Hitch T.C.A."/>
            <person name="Clavel T."/>
        </authorList>
    </citation>
    <scope>NUCLEOTIDE SEQUENCE [LARGE SCALE GENOMIC DNA]</scope>
    <source>
        <strain evidence="9 10">WCA3-601-WT-6H</strain>
    </source>
</reference>
<dbReference type="Pfam" id="PF03775">
    <property type="entry name" value="MinC_C"/>
    <property type="match status" value="1"/>
</dbReference>
<comment type="similarity">
    <text evidence="1 6">Belongs to the MinC family.</text>
</comment>
<dbReference type="GO" id="GO:0000902">
    <property type="term" value="P:cell morphogenesis"/>
    <property type="evidence" value="ECO:0007669"/>
    <property type="project" value="InterPro"/>
</dbReference>
<dbReference type="Proteomes" id="UP000476055">
    <property type="component" value="Unassembled WGS sequence"/>
</dbReference>
<keyword evidence="2 6" id="KW-0132">Cell division</keyword>
<organism evidence="9 10">
    <name type="scientific">Waltera intestinalis</name>
    <dbReference type="NCBI Taxonomy" id="2606635"/>
    <lineage>
        <taxon>Bacteria</taxon>
        <taxon>Bacillati</taxon>
        <taxon>Bacillota</taxon>
        <taxon>Clostridia</taxon>
        <taxon>Lachnospirales</taxon>
        <taxon>Lachnospiraceae</taxon>
        <taxon>Waltera</taxon>
    </lineage>
</organism>
<dbReference type="Gene3D" id="3.30.160.540">
    <property type="match status" value="1"/>
</dbReference>
<feature type="domain" description="Septum formation inhibitor MinC C-terminal" evidence="7">
    <location>
        <begin position="110"/>
        <end position="212"/>
    </location>
</feature>
<evidence type="ECO:0000256" key="1">
    <source>
        <dbReference type="ARBA" id="ARBA00006291"/>
    </source>
</evidence>
<dbReference type="Pfam" id="PF22642">
    <property type="entry name" value="MinC_N_1"/>
    <property type="match status" value="1"/>
</dbReference>
<keyword evidence="10" id="KW-1185">Reference proteome</keyword>
<keyword evidence="3 6" id="KW-0717">Septation</keyword>
<evidence type="ECO:0000313" key="10">
    <source>
        <dbReference type="Proteomes" id="UP000476055"/>
    </source>
</evidence>
<name>A0A6L5YJ94_9FIRM</name>
<dbReference type="InterPro" id="IPR055219">
    <property type="entry name" value="MinC_N_1"/>
</dbReference>
<evidence type="ECO:0000259" key="7">
    <source>
        <dbReference type="Pfam" id="PF03775"/>
    </source>
</evidence>
<dbReference type="EMBL" id="VUMU01000005">
    <property type="protein sequence ID" value="MST57737.1"/>
    <property type="molecule type" value="Genomic_DNA"/>
</dbReference>
<comment type="subunit">
    <text evidence="5 6">Interacts with MinD and FtsZ.</text>
</comment>
<comment type="function">
    <text evidence="6">Cell division inhibitor that blocks the formation of polar Z ring septums. Rapidly oscillates between the poles of the cell to destabilize FtsZ filaments that have formed before they mature into polar Z rings. Prevents FtsZ polymerization.</text>
</comment>
<gene>
    <name evidence="6" type="primary">minC</name>
    <name evidence="9" type="ORF">FYJ59_05695</name>
</gene>
<dbReference type="AlphaFoldDB" id="A0A6L5YJ94"/>
<dbReference type="HAMAP" id="MF_00267">
    <property type="entry name" value="MinC"/>
    <property type="match status" value="1"/>
</dbReference>
<evidence type="ECO:0000259" key="8">
    <source>
        <dbReference type="Pfam" id="PF22642"/>
    </source>
</evidence>
<keyword evidence="4 6" id="KW-0131">Cell cycle</keyword>
<evidence type="ECO:0000256" key="3">
    <source>
        <dbReference type="ARBA" id="ARBA00023210"/>
    </source>
</evidence>
<comment type="caution">
    <text evidence="9">The sequence shown here is derived from an EMBL/GenBank/DDBJ whole genome shotgun (WGS) entry which is preliminary data.</text>
</comment>
<dbReference type="Gene3D" id="2.160.20.70">
    <property type="match status" value="1"/>
</dbReference>
<protein>
    <recommendedName>
        <fullName evidence="6">Probable septum site-determining protein MinC</fullName>
    </recommendedName>
</protein>
<evidence type="ECO:0000256" key="5">
    <source>
        <dbReference type="ARBA" id="ARBA00046874"/>
    </source>
</evidence>